<dbReference type="RefSeq" id="WP_160772024.1">
    <property type="nucleotide sequence ID" value="NZ_WTYV01000004.1"/>
</dbReference>
<evidence type="ECO:0000313" key="1">
    <source>
        <dbReference type="EMBL" id="MXO72074.1"/>
    </source>
</evidence>
<comment type="caution">
    <text evidence="1">The sequence shown here is derived from an EMBL/GenBank/DDBJ whole genome shotgun (WGS) entry which is preliminary data.</text>
</comment>
<dbReference type="Proteomes" id="UP000466966">
    <property type="component" value="Unassembled WGS sequence"/>
</dbReference>
<reference evidence="1 2" key="1">
    <citation type="submission" date="2019-12" db="EMBL/GenBank/DDBJ databases">
        <title>Genomic-based taxomic classification of the family Erythrobacteraceae.</title>
        <authorList>
            <person name="Xu L."/>
        </authorList>
    </citation>
    <scope>NUCLEOTIDE SEQUENCE [LARGE SCALE GENOMIC DNA]</scope>
    <source>
        <strain evidence="1 2">M0322</strain>
    </source>
</reference>
<accession>A0A844Z036</accession>
<organism evidence="1 2">
    <name type="scientific">Alteraurantiacibacter buctensis</name>
    <dbReference type="NCBI Taxonomy" id="1503981"/>
    <lineage>
        <taxon>Bacteria</taxon>
        <taxon>Pseudomonadati</taxon>
        <taxon>Pseudomonadota</taxon>
        <taxon>Alphaproteobacteria</taxon>
        <taxon>Sphingomonadales</taxon>
        <taxon>Erythrobacteraceae</taxon>
        <taxon>Alteraurantiacibacter</taxon>
    </lineage>
</organism>
<dbReference type="AlphaFoldDB" id="A0A844Z036"/>
<sequence length="67" mass="7594">MEADMTLERENQLVCELQRIDSRKRELIRQIVEATLAGKPDNQAAMELDRLSRLKGNLTRPSLSVAA</sequence>
<gene>
    <name evidence="1" type="ORF">GRI99_10550</name>
</gene>
<evidence type="ECO:0000313" key="2">
    <source>
        <dbReference type="Proteomes" id="UP000466966"/>
    </source>
</evidence>
<name>A0A844Z036_9SPHN</name>
<keyword evidence="2" id="KW-1185">Reference proteome</keyword>
<protein>
    <submittedName>
        <fullName evidence="1">Uncharacterized protein</fullName>
    </submittedName>
</protein>
<dbReference type="EMBL" id="WTYV01000004">
    <property type="protein sequence ID" value="MXO72074.1"/>
    <property type="molecule type" value="Genomic_DNA"/>
</dbReference>
<proteinExistence type="predicted"/>